<keyword evidence="8" id="KW-0378">Hydrolase</keyword>
<gene>
    <name evidence="14" type="ORF">GCM10007359_21780</name>
</gene>
<evidence type="ECO:0000256" key="1">
    <source>
        <dbReference type="ARBA" id="ARBA00000632"/>
    </source>
</evidence>
<reference evidence="14 15" key="1">
    <citation type="journal article" date="2014" name="Int. J. Syst. Evol. Microbiol.">
        <title>Complete genome sequence of Corynebacterium casei LMG S-19264T (=DSM 44701T), isolated from a smear-ripened cheese.</title>
        <authorList>
            <consortium name="US DOE Joint Genome Institute (JGI-PGF)"/>
            <person name="Walter F."/>
            <person name="Albersmeier A."/>
            <person name="Kalinowski J."/>
            <person name="Ruckert C."/>
        </authorList>
    </citation>
    <scope>NUCLEOTIDE SEQUENCE [LARGE SCALE GENOMIC DNA]</scope>
    <source>
        <strain evidence="14 15">CCM 8669</strain>
    </source>
</reference>
<evidence type="ECO:0000256" key="2">
    <source>
        <dbReference type="ARBA" id="ARBA00004613"/>
    </source>
</evidence>
<comment type="subcellular location">
    <subcellularLocation>
        <location evidence="2">Secreted</location>
    </subcellularLocation>
</comment>
<keyword evidence="15" id="KW-1185">Reference proteome</keyword>
<evidence type="ECO:0000256" key="6">
    <source>
        <dbReference type="ARBA" id="ARBA00022529"/>
    </source>
</evidence>
<evidence type="ECO:0000256" key="10">
    <source>
        <dbReference type="ARBA" id="ARBA00023295"/>
    </source>
</evidence>
<evidence type="ECO:0000256" key="5">
    <source>
        <dbReference type="ARBA" id="ARBA00022525"/>
    </source>
</evidence>
<dbReference type="Pfam" id="PF08310">
    <property type="entry name" value="LGFP"/>
    <property type="match status" value="1"/>
</dbReference>
<evidence type="ECO:0000256" key="9">
    <source>
        <dbReference type="ARBA" id="ARBA00023157"/>
    </source>
</evidence>
<dbReference type="GO" id="GO:0009253">
    <property type="term" value="P:peptidoglycan catabolic process"/>
    <property type="evidence" value="ECO:0007669"/>
    <property type="project" value="InterPro"/>
</dbReference>
<evidence type="ECO:0000256" key="4">
    <source>
        <dbReference type="ARBA" id="ARBA00012732"/>
    </source>
</evidence>
<organism evidence="14 15">
    <name type="scientific">Rothia aerolata</name>
    <dbReference type="NCBI Taxonomy" id="1812262"/>
    <lineage>
        <taxon>Bacteria</taxon>
        <taxon>Bacillati</taxon>
        <taxon>Actinomycetota</taxon>
        <taxon>Actinomycetes</taxon>
        <taxon>Micrococcales</taxon>
        <taxon>Micrococcaceae</taxon>
        <taxon>Rothia</taxon>
    </lineage>
</organism>
<feature type="signal peptide" evidence="13">
    <location>
        <begin position="1"/>
        <end position="18"/>
    </location>
</feature>
<dbReference type="InterPro" id="IPR017853">
    <property type="entry name" value="GH"/>
</dbReference>
<dbReference type="PANTHER" id="PTHR34135">
    <property type="entry name" value="LYSOZYME"/>
    <property type="match status" value="1"/>
</dbReference>
<dbReference type="Pfam" id="PF01183">
    <property type="entry name" value="Glyco_hydro_25"/>
    <property type="match status" value="1"/>
</dbReference>
<evidence type="ECO:0000313" key="14">
    <source>
        <dbReference type="EMBL" id="GGH67042.1"/>
    </source>
</evidence>
<evidence type="ECO:0000313" key="15">
    <source>
        <dbReference type="Proteomes" id="UP000600171"/>
    </source>
</evidence>
<comment type="function">
    <text evidence="11">This enzyme has both lysozyme (acetylmuramidase) and diacetylmuramidase activities.</text>
</comment>
<comment type="similarity">
    <text evidence="3">Belongs to the glycosyl hydrolase 25 family.</text>
</comment>
<keyword evidence="6" id="KW-0929">Antimicrobial</keyword>
<dbReference type="GO" id="GO:0031640">
    <property type="term" value="P:killing of cells of another organism"/>
    <property type="evidence" value="ECO:0007669"/>
    <property type="project" value="UniProtKB-KW"/>
</dbReference>
<dbReference type="InterPro" id="IPR018077">
    <property type="entry name" value="Glyco_hydro_fam25_subgr"/>
</dbReference>
<dbReference type="CDD" id="cd06412">
    <property type="entry name" value="GH25_CH-type"/>
    <property type="match status" value="1"/>
</dbReference>
<dbReference type="GO" id="GO:0003796">
    <property type="term" value="F:lysozyme activity"/>
    <property type="evidence" value="ECO:0007669"/>
    <property type="project" value="UniProtKB-EC"/>
</dbReference>
<comment type="caution">
    <text evidence="14">The sequence shown here is derived from an EMBL/GenBank/DDBJ whole genome shotgun (WGS) entry which is preliminary data.</text>
</comment>
<evidence type="ECO:0000256" key="11">
    <source>
        <dbReference type="ARBA" id="ARBA00055588"/>
    </source>
</evidence>
<evidence type="ECO:0000256" key="13">
    <source>
        <dbReference type="SAM" id="SignalP"/>
    </source>
</evidence>
<evidence type="ECO:0000256" key="7">
    <source>
        <dbReference type="ARBA" id="ARBA00022638"/>
    </source>
</evidence>
<keyword evidence="13" id="KW-0732">Signal</keyword>
<comment type="catalytic activity">
    <reaction evidence="1">
        <text>Hydrolysis of (1-&gt;4)-beta-linkages between N-acetylmuramic acid and N-acetyl-D-glucosamine residues in a peptidoglycan and between N-acetyl-D-glucosamine residues in chitodextrins.</text>
        <dbReference type="EC" id="3.2.1.17"/>
    </reaction>
</comment>
<name>A0A917MVP1_9MICC</name>
<accession>A0A917MVP1</accession>
<dbReference type="FunFam" id="3.20.20.80:FF:000060">
    <property type="entry name" value="Lysozyme M1"/>
    <property type="match status" value="1"/>
</dbReference>
<dbReference type="GO" id="GO:0016052">
    <property type="term" value="P:carbohydrate catabolic process"/>
    <property type="evidence" value="ECO:0007669"/>
    <property type="project" value="TreeGrafter"/>
</dbReference>
<dbReference type="GO" id="GO:0042742">
    <property type="term" value="P:defense response to bacterium"/>
    <property type="evidence" value="ECO:0007669"/>
    <property type="project" value="UniProtKB-KW"/>
</dbReference>
<dbReference type="GO" id="GO:0016998">
    <property type="term" value="P:cell wall macromolecule catabolic process"/>
    <property type="evidence" value="ECO:0007669"/>
    <property type="project" value="InterPro"/>
</dbReference>
<feature type="region of interest" description="Disordered" evidence="12">
    <location>
        <begin position="58"/>
        <end position="81"/>
    </location>
</feature>
<dbReference type="SUPFAM" id="SSF51445">
    <property type="entry name" value="(Trans)glycosidases"/>
    <property type="match status" value="1"/>
</dbReference>
<dbReference type="SMART" id="SM00641">
    <property type="entry name" value="Glyco_25"/>
    <property type="match status" value="1"/>
</dbReference>
<dbReference type="InterPro" id="IPR013207">
    <property type="entry name" value="LGFP"/>
</dbReference>
<keyword evidence="5" id="KW-0964">Secreted</keyword>
<sequence>MLSLTVALAFSSLAPAYSAEQTTGSADDLAQITTGQETEQVKELLPEEDVLNHPQLDAAPPVNGDGNPGATLGQGIKPLKDTNNLSEESLELGEKEVEQAKQGVDVVSDVEKVAPAEAAKVNPAASSSQKVASVGFDRVHPLRGLSNLAKAAEPTTGATLEGNRGLTVTPALAQHSATFKTVATSPTGSGVLGMDVSGWQPTVNWAAEYSQGARFAYVKATEGMTYTSPQFSRQYIGSTSVGMKRGGYHFAIPTASSGADQARYFVANGGGWSADGKTLPGLLDIEYNPYAALGNTCYSMSPSQLRSWVVDFTETYKKLTGRYPAVYTTTNWWTYCVGGMSDLNHLPLHIAAYNTVPGAMPSGYSTYDIWQYSSTGPFSGDSNVFNGTYNELQNFASNAGYKPVSTQRALAEAERRRQEEQRRLASQYQVVNGIAAYYYSHGGQSVFGYPTGNEFRSVDGGYVQNFSNSRTIYWSPTTGSHHVKWTGALGSAYARAGFEFKWGYPAIDEERYGYGWKQYYRKGNYVTAAYWSARTGTHTIHRGGAISTYWINRGHINTYGLPVTDEIRRADGSYYVKFENGKTINWSASRGIWLS</sequence>
<dbReference type="Gene3D" id="3.20.20.80">
    <property type="entry name" value="Glycosidases"/>
    <property type="match status" value="1"/>
</dbReference>
<evidence type="ECO:0000256" key="8">
    <source>
        <dbReference type="ARBA" id="ARBA00022801"/>
    </source>
</evidence>
<dbReference type="GO" id="GO:0005576">
    <property type="term" value="C:extracellular region"/>
    <property type="evidence" value="ECO:0007669"/>
    <property type="project" value="UniProtKB-SubCell"/>
</dbReference>
<protein>
    <recommendedName>
        <fullName evidence="4">lysozyme</fullName>
        <ecNumber evidence="4">3.2.1.17</ecNumber>
    </recommendedName>
</protein>
<keyword evidence="9" id="KW-1015">Disulfide bond</keyword>
<dbReference type="PANTHER" id="PTHR34135:SF2">
    <property type="entry name" value="LYSOZYME"/>
    <property type="match status" value="1"/>
</dbReference>
<evidence type="ECO:0000256" key="3">
    <source>
        <dbReference type="ARBA" id="ARBA00010646"/>
    </source>
</evidence>
<dbReference type="AlphaFoldDB" id="A0A917MVP1"/>
<dbReference type="PROSITE" id="PS51904">
    <property type="entry name" value="GLYCOSYL_HYDROL_F25_2"/>
    <property type="match status" value="1"/>
</dbReference>
<dbReference type="Proteomes" id="UP000600171">
    <property type="component" value="Unassembled WGS sequence"/>
</dbReference>
<feature type="chain" id="PRO_5037939240" description="lysozyme" evidence="13">
    <location>
        <begin position="19"/>
        <end position="595"/>
    </location>
</feature>
<dbReference type="EMBL" id="BMDC01000005">
    <property type="protein sequence ID" value="GGH67042.1"/>
    <property type="molecule type" value="Genomic_DNA"/>
</dbReference>
<keyword evidence="7" id="KW-0081">Bacteriolytic enzyme</keyword>
<dbReference type="EC" id="3.2.1.17" evidence="4"/>
<proteinExistence type="inferred from homology"/>
<evidence type="ECO:0000256" key="12">
    <source>
        <dbReference type="SAM" id="MobiDB-lite"/>
    </source>
</evidence>
<dbReference type="RefSeq" id="WP_188360406.1">
    <property type="nucleotide sequence ID" value="NZ_BMDC01000005.1"/>
</dbReference>
<dbReference type="InterPro" id="IPR002053">
    <property type="entry name" value="Glyco_hydro_25"/>
</dbReference>
<keyword evidence="10" id="KW-0326">Glycosidase</keyword>